<evidence type="ECO:0000256" key="1">
    <source>
        <dbReference type="ARBA" id="ARBA00004141"/>
    </source>
</evidence>
<dbReference type="GO" id="GO:0015171">
    <property type="term" value="F:amino acid transmembrane transporter activity"/>
    <property type="evidence" value="ECO:0007669"/>
    <property type="project" value="TreeGrafter"/>
</dbReference>
<sequence>MRQACFAFTGTEVIGMTFGEVSDPSNNVPRAVKQTFWRIFTFYILGILVLGMALPYDSENLLSAISSSTNASPFVVAIRNAGIKGLPDFTNASLLVFTLSAASSEDIYCASRSLYGLSRNRQAPAIFSKTAGRGIPIFATSVSAVFLALGFMNVGKSSSSVFDDLSTLVTVFAGLNWMAILISHIAFRNGPSGQRIALSGLSYVGFMQPYASCYATAVTMTALLFNGQLSSPNEVY</sequence>
<evidence type="ECO:0000313" key="8">
    <source>
        <dbReference type="Proteomes" id="UP000191285"/>
    </source>
</evidence>
<comment type="caution">
    <text evidence="7">The sequence shown here is derived from an EMBL/GenBank/DDBJ whole genome shotgun (WGS) entry which is preliminary data.</text>
</comment>
<evidence type="ECO:0000256" key="2">
    <source>
        <dbReference type="ARBA" id="ARBA00022692"/>
    </source>
</evidence>
<evidence type="ECO:0000259" key="6">
    <source>
        <dbReference type="Pfam" id="PF00324"/>
    </source>
</evidence>
<dbReference type="InterPro" id="IPR050524">
    <property type="entry name" value="APC_YAT"/>
</dbReference>
<evidence type="ECO:0000256" key="3">
    <source>
        <dbReference type="ARBA" id="ARBA00022989"/>
    </source>
</evidence>
<evidence type="ECO:0000256" key="4">
    <source>
        <dbReference type="ARBA" id="ARBA00023136"/>
    </source>
</evidence>
<evidence type="ECO:0000313" key="7">
    <source>
        <dbReference type="EMBL" id="OQE31717.1"/>
    </source>
</evidence>
<feature type="transmembrane region" description="Helical" evidence="5">
    <location>
        <begin position="167"/>
        <end position="187"/>
    </location>
</feature>
<dbReference type="PANTHER" id="PTHR43341">
    <property type="entry name" value="AMINO ACID PERMEASE"/>
    <property type="match status" value="1"/>
</dbReference>
<gene>
    <name evidence="7" type="ORF">PENSTE_c001G05537</name>
</gene>
<dbReference type="Gene3D" id="1.20.1740.10">
    <property type="entry name" value="Amino acid/polyamine transporter I"/>
    <property type="match status" value="1"/>
</dbReference>
<dbReference type="GO" id="GO:0016020">
    <property type="term" value="C:membrane"/>
    <property type="evidence" value="ECO:0007669"/>
    <property type="project" value="UniProtKB-SubCell"/>
</dbReference>
<keyword evidence="3 5" id="KW-1133">Transmembrane helix</keyword>
<accession>A0A1V6TZF2</accession>
<dbReference type="Proteomes" id="UP000191285">
    <property type="component" value="Unassembled WGS sequence"/>
</dbReference>
<feature type="domain" description="Amino acid permease/ SLC12A" evidence="6">
    <location>
        <begin position="3"/>
        <end position="226"/>
    </location>
</feature>
<dbReference type="Pfam" id="PF00324">
    <property type="entry name" value="AA_permease"/>
    <property type="match status" value="1"/>
</dbReference>
<feature type="transmembrane region" description="Helical" evidence="5">
    <location>
        <begin position="35"/>
        <end position="56"/>
    </location>
</feature>
<proteinExistence type="predicted"/>
<comment type="subcellular location">
    <subcellularLocation>
        <location evidence="1">Membrane</location>
        <topology evidence="1">Multi-pass membrane protein</topology>
    </subcellularLocation>
</comment>
<protein>
    <recommendedName>
        <fullName evidence="6">Amino acid permease/ SLC12A domain-containing protein</fullName>
    </recommendedName>
</protein>
<dbReference type="OrthoDB" id="3900342at2759"/>
<reference evidence="8" key="1">
    <citation type="journal article" date="2017" name="Nat. Microbiol.">
        <title>Global analysis of biosynthetic gene clusters reveals vast potential of secondary metabolite production in Penicillium species.</title>
        <authorList>
            <person name="Nielsen J.C."/>
            <person name="Grijseels S."/>
            <person name="Prigent S."/>
            <person name="Ji B."/>
            <person name="Dainat J."/>
            <person name="Nielsen K.F."/>
            <person name="Frisvad J.C."/>
            <person name="Workman M."/>
            <person name="Nielsen J."/>
        </authorList>
    </citation>
    <scope>NUCLEOTIDE SEQUENCE [LARGE SCALE GENOMIC DNA]</scope>
    <source>
        <strain evidence="8">IBT 24891</strain>
    </source>
</reference>
<dbReference type="AlphaFoldDB" id="A0A1V6TZF2"/>
<feature type="transmembrane region" description="Helical" evidence="5">
    <location>
        <begin position="135"/>
        <end position="155"/>
    </location>
</feature>
<keyword evidence="2 5" id="KW-0812">Transmembrane</keyword>
<keyword evidence="8" id="KW-1185">Reference proteome</keyword>
<dbReference type="PANTHER" id="PTHR43341:SF9">
    <property type="entry name" value="DICARBOXYLIC AMINO ACID PERMEASE"/>
    <property type="match status" value="1"/>
</dbReference>
<dbReference type="InterPro" id="IPR004841">
    <property type="entry name" value="AA-permease/SLC12A_dom"/>
</dbReference>
<evidence type="ECO:0000256" key="5">
    <source>
        <dbReference type="SAM" id="Phobius"/>
    </source>
</evidence>
<dbReference type="STRING" id="303698.A0A1V6TZF2"/>
<dbReference type="EMBL" id="MLKD01000001">
    <property type="protein sequence ID" value="OQE31717.1"/>
    <property type="molecule type" value="Genomic_DNA"/>
</dbReference>
<name>A0A1V6TZF2_9EURO</name>
<keyword evidence="4 5" id="KW-0472">Membrane</keyword>
<organism evidence="7 8">
    <name type="scientific">Penicillium steckii</name>
    <dbReference type="NCBI Taxonomy" id="303698"/>
    <lineage>
        <taxon>Eukaryota</taxon>
        <taxon>Fungi</taxon>
        <taxon>Dikarya</taxon>
        <taxon>Ascomycota</taxon>
        <taxon>Pezizomycotina</taxon>
        <taxon>Eurotiomycetes</taxon>
        <taxon>Eurotiomycetidae</taxon>
        <taxon>Eurotiales</taxon>
        <taxon>Aspergillaceae</taxon>
        <taxon>Penicillium</taxon>
    </lineage>
</organism>